<gene>
    <name evidence="9" type="ORF">EV420DRAFT_1640259</name>
</gene>
<feature type="transmembrane region" description="Helical" evidence="7">
    <location>
        <begin position="43"/>
        <end position="60"/>
    </location>
</feature>
<evidence type="ECO:0000256" key="5">
    <source>
        <dbReference type="PROSITE-ProRule" id="PRU00042"/>
    </source>
</evidence>
<evidence type="ECO:0000313" key="9">
    <source>
        <dbReference type="EMBL" id="KAK0461962.1"/>
    </source>
</evidence>
<sequence>MSTASWSLNQIYRHYRTQYLLQFLLFCFSAVAVLGAYRSNPIHVTVFGILAAMMGLITIVQGRGATKDLPIQSRDVEEADLGDCAMPNLPGQVLRVVDSTGRQVAVIDPVQIVSMQMNQRRPSSGRYVSNSDNDESSEGGQPLYECDVCGTQEYTIQNFRSHCCRKGHAYCGKCTRSFVDEEARLQHVQNAKVHRDDSGYGNESYECDVCDAEFSSLKLFRDHCRRKGHGFCADCKRAFIDKDALDQHLANAAVHADDADTSTDSSSDEDFEIQCNACGTDRLFSSLGFRDHCRALRHKLCEKCNESFGDSQALAQHLRDAAAHRKARKSR</sequence>
<dbReference type="GO" id="GO:0000977">
    <property type="term" value="F:RNA polymerase II transcription regulatory region sequence-specific DNA binding"/>
    <property type="evidence" value="ECO:0007669"/>
    <property type="project" value="TreeGrafter"/>
</dbReference>
<dbReference type="EMBL" id="JAUEPS010000010">
    <property type="protein sequence ID" value="KAK0461962.1"/>
    <property type="molecule type" value="Genomic_DNA"/>
</dbReference>
<dbReference type="InterPro" id="IPR013087">
    <property type="entry name" value="Znf_C2H2_type"/>
</dbReference>
<feature type="domain" description="C2H2-type" evidence="8">
    <location>
        <begin position="230"/>
        <end position="260"/>
    </location>
</feature>
<keyword evidence="1" id="KW-0479">Metal-binding</keyword>
<dbReference type="PROSITE" id="PS50157">
    <property type="entry name" value="ZINC_FINGER_C2H2_2"/>
    <property type="match status" value="2"/>
</dbReference>
<evidence type="ECO:0000256" key="6">
    <source>
        <dbReference type="SAM" id="MobiDB-lite"/>
    </source>
</evidence>
<feature type="compositionally biased region" description="Polar residues" evidence="6">
    <location>
        <begin position="118"/>
        <end position="131"/>
    </location>
</feature>
<evidence type="ECO:0000256" key="3">
    <source>
        <dbReference type="ARBA" id="ARBA00022771"/>
    </source>
</evidence>
<keyword evidence="10" id="KW-1185">Reference proteome</keyword>
<dbReference type="GO" id="GO:0005634">
    <property type="term" value="C:nucleus"/>
    <property type="evidence" value="ECO:0007669"/>
    <property type="project" value="TreeGrafter"/>
</dbReference>
<keyword evidence="7" id="KW-0812">Transmembrane</keyword>
<dbReference type="PANTHER" id="PTHR24409:SF413">
    <property type="entry name" value="DATILOGRAFO, ISOFORM A-RELATED"/>
    <property type="match status" value="1"/>
</dbReference>
<dbReference type="Gene3D" id="3.30.160.60">
    <property type="entry name" value="Classic Zinc Finger"/>
    <property type="match status" value="1"/>
</dbReference>
<feature type="domain" description="C2H2-type" evidence="8">
    <location>
        <begin position="299"/>
        <end position="329"/>
    </location>
</feature>
<evidence type="ECO:0000256" key="7">
    <source>
        <dbReference type="SAM" id="Phobius"/>
    </source>
</evidence>
<organism evidence="9 10">
    <name type="scientific">Armillaria tabescens</name>
    <name type="common">Ringless honey mushroom</name>
    <name type="synonym">Agaricus tabescens</name>
    <dbReference type="NCBI Taxonomy" id="1929756"/>
    <lineage>
        <taxon>Eukaryota</taxon>
        <taxon>Fungi</taxon>
        <taxon>Dikarya</taxon>
        <taxon>Basidiomycota</taxon>
        <taxon>Agaricomycotina</taxon>
        <taxon>Agaricomycetes</taxon>
        <taxon>Agaricomycetidae</taxon>
        <taxon>Agaricales</taxon>
        <taxon>Marasmiineae</taxon>
        <taxon>Physalacriaceae</taxon>
        <taxon>Desarmillaria</taxon>
    </lineage>
</organism>
<evidence type="ECO:0000256" key="4">
    <source>
        <dbReference type="ARBA" id="ARBA00022833"/>
    </source>
</evidence>
<dbReference type="AlphaFoldDB" id="A0AA39NAC2"/>
<evidence type="ECO:0000256" key="1">
    <source>
        <dbReference type="ARBA" id="ARBA00022723"/>
    </source>
</evidence>
<name>A0AA39NAC2_ARMTA</name>
<feature type="region of interest" description="Disordered" evidence="6">
    <location>
        <begin position="118"/>
        <end position="140"/>
    </location>
</feature>
<feature type="transmembrane region" description="Helical" evidence="7">
    <location>
        <begin position="20"/>
        <end position="37"/>
    </location>
</feature>
<dbReference type="GeneID" id="85360630"/>
<accession>A0AA39NAC2</accession>
<protein>
    <recommendedName>
        <fullName evidence="8">C2H2-type domain-containing protein</fullName>
    </recommendedName>
</protein>
<reference evidence="9" key="1">
    <citation type="submission" date="2023-06" db="EMBL/GenBank/DDBJ databases">
        <authorList>
            <consortium name="Lawrence Berkeley National Laboratory"/>
            <person name="Ahrendt S."/>
            <person name="Sahu N."/>
            <person name="Indic B."/>
            <person name="Wong-Bajracharya J."/>
            <person name="Merenyi Z."/>
            <person name="Ke H.-M."/>
            <person name="Monk M."/>
            <person name="Kocsube S."/>
            <person name="Drula E."/>
            <person name="Lipzen A."/>
            <person name="Balint B."/>
            <person name="Henrissat B."/>
            <person name="Andreopoulos B."/>
            <person name="Martin F.M."/>
            <person name="Harder C.B."/>
            <person name="Rigling D."/>
            <person name="Ford K.L."/>
            <person name="Foster G.D."/>
            <person name="Pangilinan J."/>
            <person name="Papanicolaou A."/>
            <person name="Barry K."/>
            <person name="LaButti K."/>
            <person name="Viragh M."/>
            <person name="Koriabine M."/>
            <person name="Yan M."/>
            <person name="Riley R."/>
            <person name="Champramary S."/>
            <person name="Plett K.L."/>
            <person name="Tsai I.J."/>
            <person name="Slot J."/>
            <person name="Sipos G."/>
            <person name="Plett J."/>
            <person name="Nagy L.G."/>
            <person name="Grigoriev I.V."/>
        </authorList>
    </citation>
    <scope>NUCLEOTIDE SEQUENCE</scope>
    <source>
        <strain evidence="9">CCBAS 213</strain>
    </source>
</reference>
<comment type="caution">
    <text evidence="9">The sequence shown here is derived from an EMBL/GenBank/DDBJ whole genome shotgun (WGS) entry which is preliminary data.</text>
</comment>
<proteinExistence type="predicted"/>
<evidence type="ECO:0000313" key="10">
    <source>
        <dbReference type="Proteomes" id="UP001175211"/>
    </source>
</evidence>
<dbReference type="SMART" id="SM00355">
    <property type="entry name" value="ZnF_C2H2"/>
    <property type="match status" value="6"/>
</dbReference>
<dbReference type="Proteomes" id="UP001175211">
    <property type="component" value="Unassembled WGS sequence"/>
</dbReference>
<dbReference type="PROSITE" id="PS00028">
    <property type="entry name" value="ZINC_FINGER_C2H2_1"/>
    <property type="match status" value="1"/>
</dbReference>
<keyword evidence="3 5" id="KW-0863">Zinc-finger</keyword>
<keyword evidence="7" id="KW-0472">Membrane</keyword>
<dbReference type="RefSeq" id="XP_060333700.1">
    <property type="nucleotide sequence ID" value="XM_060477082.1"/>
</dbReference>
<evidence type="ECO:0000259" key="8">
    <source>
        <dbReference type="PROSITE" id="PS50157"/>
    </source>
</evidence>
<keyword evidence="2" id="KW-0677">Repeat</keyword>
<dbReference type="GO" id="GO:0008270">
    <property type="term" value="F:zinc ion binding"/>
    <property type="evidence" value="ECO:0007669"/>
    <property type="project" value="UniProtKB-KW"/>
</dbReference>
<dbReference type="PANTHER" id="PTHR24409">
    <property type="entry name" value="ZINC FINGER PROTEIN 142"/>
    <property type="match status" value="1"/>
</dbReference>
<keyword evidence="7" id="KW-1133">Transmembrane helix</keyword>
<dbReference type="GO" id="GO:0000981">
    <property type="term" value="F:DNA-binding transcription factor activity, RNA polymerase II-specific"/>
    <property type="evidence" value="ECO:0007669"/>
    <property type="project" value="TreeGrafter"/>
</dbReference>
<keyword evidence="4" id="KW-0862">Zinc</keyword>
<evidence type="ECO:0000256" key="2">
    <source>
        <dbReference type="ARBA" id="ARBA00022737"/>
    </source>
</evidence>